<gene>
    <name evidence="1" type="ORF">FB192DRAFT_1283702</name>
</gene>
<dbReference type="EMBL" id="JAAECE010000005">
    <property type="protein sequence ID" value="KAF1801117.1"/>
    <property type="molecule type" value="Genomic_DNA"/>
</dbReference>
<name>A0A8H4BF33_MUCCL</name>
<organism evidence="1 2">
    <name type="scientific">Mucor circinelloides f. lusitanicus</name>
    <name type="common">Mucor racemosus var. lusitanicus</name>
    <dbReference type="NCBI Taxonomy" id="29924"/>
    <lineage>
        <taxon>Eukaryota</taxon>
        <taxon>Fungi</taxon>
        <taxon>Fungi incertae sedis</taxon>
        <taxon>Mucoromycota</taxon>
        <taxon>Mucoromycotina</taxon>
        <taxon>Mucoromycetes</taxon>
        <taxon>Mucorales</taxon>
        <taxon>Mucorineae</taxon>
        <taxon>Mucoraceae</taxon>
        <taxon>Mucor</taxon>
    </lineage>
</organism>
<proteinExistence type="predicted"/>
<protein>
    <submittedName>
        <fullName evidence="1">Uncharacterized protein</fullName>
    </submittedName>
</protein>
<dbReference type="Proteomes" id="UP000469890">
    <property type="component" value="Unassembled WGS sequence"/>
</dbReference>
<sequence>IIGLFNNSTAISIIGNEQLNRPLTNLANVLSQNCKCQSDASHQSNLRHMNKQCFSWSSELMWISLLSIKQMVCKFLLYSNTM</sequence>
<dbReference type="AlphaFoldDB" id="A0A8H4BF33"/>
<evidence type="ECO:0000313" key="1">
    <source>
        <dbReference type="EMBL" id="KAF1801117.1"/>
    </source>
</evidence>
<comment type="caution">
    <text evidence="1">The sequence shown here is derived from an EMBL/GenBank/DDBJ whole genome shotgun (WGS) entry which is preliminary data.</text>
</comment>
<feature type="non-terminal residue" evidence="1">
    <location>
        <position position="1"/>
    </location>
</feature>
<evidence type="ECO:0000313" key="2">
    <source>
        <dbReference type="Proteomes" id="UP000469890"/>
    </source>
</evidence>
<reference evidence="1 2" key="1">
    <citation type="submission" date="2019-09" db="EMBL/GenBank/DDBJ databases">
        <authorList>
            <consortium name="DOE Joint Genome Institute"/>
            <person name="Mondo S.J."/>
            <person name="Navarro-Mendoza M.I."/>
            <person name="Perez-Arques C."/>
            <person name="Panchal S."/>
            <person name="Nicolas F.E."/>
            <person name="Ganguly P."/>
            <person name="Pangilinan J."/>
            <person name="Grigoriev I."/>
            <person name="Heitman J."/>
            <person name="Sanya K."/>
            <person name="Garre V."/>
        </authorList>
    </citation>
    <scope>NUCLEOTIDE SEQUENCE [LARGE SCALE GENOMIC DNA]</scope>
    <source>
        <strain evidence="1 2">MU402</strain>
    </source>
</reference>
<accession>A0A8H4BF33</accession>